<dbReference type="EC" id="1.4.3.-" evidence="8"/>
<comment type="caution">
    <text evidence="11">The sequence shown here is derived from an EMBL/GenBank/DDBJ whole genome shotgun (WGS) entry which is preliminary data.</text>
</comment>
<organism evidence="11 12">
    <name type="scientific">Actinidia rufa</name>
    <dbReference type="NCBI Taxonomy" id="165716"/>
    <lineage>
        <taxon>Eukaryota</taxon>
        <taxon>Viridiplantae</taxon>
        <taxon>Streptophyta</taxon>
        <taxon>Embryophyta</taxon>
        <taxon>Tracheophyta</taxon>
        <taxon>Spermatophyta</taxon>
        <taxon>Magnoliopsida</taxon>
        <taxon>eudicotyledons</taxon>
        <taxon>Gunneridae</taxon>
        <taxon>Pentapetalae</taxon>
        <taxon>asterids</taxon>
        <taxon>Ericales</taxon>
        <taxon>Actinidiaceae</taxon>
        <taxon>Actinidia</taxon>
    </lineage>
</organism>
<feature type="domain" description="Copper amine oxidase N3-terminal" evidence="10">
    <location>
        <begin position="5"/>
        <end position="42"/>
    </location>
</feature>
<name>A0A7J0GTP5_9ERIC</name>
<proteinExistence type="inferred from homology"/>
<accession>A0A7J0GTP5</accession>
<reference evidence="11 12" key="1">
    <citation type="submission" date="2019-07" db="EMBL/GenBank/DDBJ databases">
        <title>De Novo Assembly of kiwifruit Actinidia rufa.</title>
        <authorList>
            <person name="Sugita-Konishi S."/>
            <person name="Sato K."/>
            <person name="Mori E."/>
            <person name="Abe Y."/>
            <person name="Kisaki G."/>
            <person name="Hamano K."/>
            <person name="Suezawa K."/>
            <person name="Otani M."/>
            <person name="Fukuda T."/>
            <person name="Manabe T."/>
            <person name="Gomi K."/>
            <person name="Tabuchi M."/>
            <person name="Akimitsu K."/>
            <person name="Kataoka I."/>
        </authorList>
    </citation>
    <scope>NUCLEOTIDE SEQUENCE [LARGE SCALE GENOMIC DNA]</scope>
    <source>
        <strain evidence="12">cv. Fuchu</strain>
    </source>
</reference>
<dbReference type="Gene3D" id="2.70.98.20">
    <property type="entry name" value="Copper amine oxidase, catalytic domain"/>
    <property type="match status" value="1"/>
</dbReference>
<evidence type="ECO:0000256" key="1">
    <source>
        <dbReference type="ARBA" id="ARBA00007983"/>
    </source>
</evidence>
<dbReference type="InterPro" id="IPR000269">
    <property type="entry name" value="Cu_amine_oxidase"/>
</dbReference>
<gene>
    <name evidence="11" type="ORF">Acr_24g0002910</name>
</gene>
<feature type="active site" description="Schiff-base intermediate with substrate; via topaquinone" evidence="6">
    <location>
        <position position="219"/>
    </location>
</feature>
<dbReference type="Proteomes" id="UP000585474">
    <property type="component" value="Unassembled WGS sequence"/>
</dbReference>
<dbReference type="PANTHER" id="PTHR10638:SF87">
    <property type="entry name" value="AMINE OXIDASE [COPPER-CONTAINING] ALPHA 2, PEROXISOMAL-RELATED"/>
    <property type="match status" value="1"/>
</dbReference>
<keyword evidence="12" id="KW-1185">Reference proteome</keyword>
<dbReference type="SUPFAM" id="SSF49998">
    <property type="entry name" value="Amine oxidase catalytic domain"/>
    <property type="match status" value="1"/>
</dbReference>
<dbReference type="EMBL" id="BJWL01000024">
    <property type="protein sequence ID" value="GFZ14101.1"/>
    <property type="molecule type" value="Genomic_DNA"/>
</dbReference>
<evidence type="ECO:0000313" key="12">
    <source>
        <dbReference type="Proteomes" id="UP000585474"/>
    </source>
</evidence>
<dbReference type="AlphaFoldDB" id="A0A7J0GTP5"/>
<comment type="similarity">
    <text evidence="1 8">Belongs to the copper/topaquinone oxidase family.</text>
</comment>
<dbReference type="InterPro" id="IPR015798">
    <property type="entry name" value="Cu_amine_oxidase_C"/>
</dbReference>
<sequence length="452" mass="51307">MVSVLGFYKDGSVNIWVRPIEGITVIVDLDKVAVVEYSDYEVLPLPKAMGTEYQAASEIKPPFPIPVKPITLVQPDGPSFKINGQQISWADWSFHAAFDVRAGLVISMASIFDMNKGKYRRVLYKGHLSEAFVPYMDPTEGWYYKTYFDGGEFGFGLSAVSLQPQKDCPPSAAFFDGHYADQYGNPVRIENGFLRVRTIVEVRKEVSLVLRMVIVVGNYDYITDWEFKRSGSIKVRVGLSGIIEARATHYTHEEQIKEDLYGTLVAENTIATNHDHYLTYYLDLDIDGEENSLVKTKMKTATSNGDTPRKSYWTVVRETVKNELDARMKLGGEPDYLVITNPNKMTKMGNKVGYRLLPSSPSTSLLLNDDYPQFRASFTKYQVWVTPYNRSEVWAGGLYADRSHGDDTLYTWTNSNRDIENKDIVLWHMVGFHHIPAQEDFPIMPTQVMGLS</sequence>
<comment type="PTM">
    <text evidence="7 8">Topaquinone (TPQ) is generated by copper-dependent autoxidation of a specific tyrosyl residue.</text>
</comment>
<dbReference type="InterPro" id="IPR015802">
    <property type="entry name" value="Cu_amine_oxidase_N3"/>
</dbReference>
<evidence type="ECO:0000256" key="8">
    <source>
        <dbReference type="RuleBase" id="RU000672"/>
    </source>
</evidence>
<keyword evidence="4 8" id="KW-0560">Oxidoreductase</keyword>
<dbReference type="GO" id="GO:0048038">
    <property type="term" value="F:quinone binding"/>
    <property type="evidence" value="ECO:0007669"/>
    <property type="project" value="InterPro"/>
</dbReference>
<dbReference type="GO" id="GO:0008131">
    <property type="term" value="F:primary methylamine oxidase activity"/>
    <property type="evidence" value="ECO:0007669"/>
    <property type="project" value="InterPro"/>
</dbReference>
<dbReference type="GO" id="GO:0005507">
    <property type="term" value="F:copper ion binding"/>
    <property type="evidence" value="ECO:0007669"/>
    <property type="project" value="InterPro"/>
</dbReference>
<dbReference type="InterPro" id="IPR016182">
    <property type="entry name" value="Cu_amine_oxidase_N-reg"/>
</dbReference>
<evidence type="ECO:0000259" key="10">
    <source>
        <dbReference type="Pfam" id="PF02728"/>
    </source>
</evidence>
<evidence type="ECO:0000256" key="5">
    <source>
        <dbReference type="ARBA" id="ARBA00023008"/>
    </source>
</evidence>
<comment type="cofactor">
    <cofactor evidence="8">
        <name>Cu cation</name>
        <dbReference type="ChEBI" id="CHEBI:23378"/>
    </cofactor>
    <text evidence="8">Contains 1 topaquinone per subunit.</text>
</comment>
<keyword evidence="3 6" id="KW-0801">TPQ</keyword>
<keyword evidence="5 8" id="KW-0186">Copper</keyword>
<evidence type="ECO:0000256" key="6">
    <source>
        <dbReference type="PIRSR" id="PIRSR600269-50"/>
    </source>
</evidence>
<dbReference type="SUPFAM" id="SSF54416">
    <property type="entry name" value="Amine oxidase N-terminal region"/>
    <property type="match status" value="1"/>
</dbReference>
<dbReference type="GO" id="GO:0009308">
    <property type="term" value="P:amine metabolic process"/>
    <property type="evidence" value="ECO:0007669"/>
    <property type="project" value="UniProtKB-UniRule"/>
</dbReference>
<dbReference type="InterPro" id="IPR036460">
    <property type="entry name" value="Cu_amine_oxidase_C_sf"/>
</dbReference>
<evidence type="ECO:0000313" key="11">
    <source>
        <dbReference type="EMBL" id="GFZ14101.1"/>
    </source>
</evidence>
<dbReference type="OrthoDB" id="5379943at2759"/>
<dbReference type="Pfam" id="PF02728">
    <property type="entry name" value="Cu_amine_oxidN3"/>
    <property type="match status" value="1"/>
</dbReference>
<protein>
    <recommendedName>
        <fullName evidence="8">Amine oxidase</fullName>
        <ecNumber evidence="8">1.4.3.-</ecNumber>
    </recommendedName>
</protein>
<evidence type="ECO:0000256" key="3">
    <source>
        <dbReference type="ARBA" id="ARBA00022772"/>
    </source>
</evidence>
<evidence type="ECO:0000256" key="4">
    <source>
        <dbReference type="ARBA" id="ARBA00023002"/>
    </source>
</evidence>
<feature type="domain" description="Copper amine oxidase catalytic" evidence="9">
    <location>
        <begin position="71"/>
        <end position="451"/>
    </location>
</feature>
<dbReference type="Pfam" id="PF01179">
    <property type="entry name" value="Cu_amine_oxid"/>
    <property type="match status" value="1"/>
</dbReference>
<evidence type="ECO:0000256" key="2">
    <source>
        <dbReference type="ARBA" id="ARBA00022723"/>
    </source>
</evidence>
<evidence type="ECO:0000256" key="7">
    <source>
        <dbReference type="PIRSR" id="PIRSR600269-51"/>
    </source>
</evidence>
<keyword evidence="2 8" id="KW-0479">Metal-binding</keyword>
<feature type="active site" description="Proton acceptor" evidence="6">
    <location>
        <position position="149"/>
    </location>
</feature>
<dbReference type="Gene3D" id="3.10.450.40">
    <property type="match status" value="1"/>
</dbReference>
<feature type="modified residue" description="2',4',5'-topaquinone" evidence="7">
    <location>
        <position position="219"/>
    </location>
</feature>
<evidence type="ECO:0000259" key="9">
    <source>
        <dbReference type="Pfam" id="PF01179"/>
    </source>
</evidence>
<dbReference type="PANTHER" id="PTHR10638">
    <property type="entry name" value="COPPER AMINE OXIDASE"/>
    <property type="match status" value="1"/>
</dbReference>